<reference evidence="8 9" key="1">
    <citation type="submission" date="2020-08" db="EMBL/GenBank/DDBJ databases">
        <title>Sequencing the genomes of 1000 actinobacteria strains.</title>
        <authorList>
            <person name="Klenk H.-P."/>
        </authorList>
    </citation>
    <scope>NUCLEOTIDE SEQUENCE [LARGE SCALE GENOMIC DNA]</scope>
    <source>
        <strain evidence="8 9">DSM 46659</strain>
    </source>
</reference>
<dbReference type="PROSITE" id="PS51679">
    <property type="entry name" value="SAM_MT_C5"/>
    <property type="match status" value="1"/>
</dbReference>
<evidence type="ECO:0000256" key="1">
    <source>
        <dbReference type="ARBA" id="ARBA00011975"/>
    </source>
</evidence>
<dbReference type="GO" id="GO:0009307">
    <property type="term" value="P:DNA restriction-modification system"/>
    <property type="evidence" value="ECO:0007669"/>
    <property type="project" value="UniProtKB-KW"/>
</dbReference>
<proteinExistence type="inferred from homology"/>
<evidence type="ECO:0000256" key="3">
    <source>
        <dbReference type="ARBA" id="ARBA00022679"/>
    </source>
</evidence>
<evidence type="ECO:0000256" key="7">
    <source>
        <dbReference type="SAM" id="MobiDB-lite"/>
    </source>
</evidence>
<accession>A0A7W9YHE1</accession>
<dbReference type="GO" id="GO:0032259">
    <property type="term" value="P:methylation"/>
    <property type="evidence" value="ECO:0007669"/>
    <property type="project" value="UniProtKB-KW"/>
</dbReference>
<comment type="caution">
    <text evidence="8">The sequence shown here is derived from an EMBL/GenBank/DDBJ whole genome shotgun (WGS) entry which is preliminary data.</text>
</comment>
<dbReference type="Pfam" id="PF00145">
    <property type="entry name" value="DNA_methylase"/>
    <property type="match status" value="1"/>
</dbReference>
<dbReference type="EC" id="2.1.1.37" evidence="1"/>
<keyword evidence="9" id="KW-1185">Reference proteome</keyword>
<dbReference type="Gene3D" id="3.40.50.150">
    <property type="entry name" value="Vaccinia Virus protein VP39"/>
    <property type="match status" value="1"/>
</dbReference>
<protein>
    <recommendedName>
        <fullName evidence="1">DNA (cytosine-5-)-methyltransferase</fullName>
        <ecNumber evidence="1">2.1.1.37</ecNumber>
    </recommendedName>
</protein>
<comment type="similarity">
    <text evidence="6">Belongs to the class I-like SAM-binding methyltransferase superfamily. C5-methyltransferase family.</text>
</comment>
<dbReference type="PANTHER" id="PTHR46098">
    <property type="entry name" value="TRNA (CYTOSINE(38)-C(5))-METHYLTRANSFERASE"/>
    <property type="match status" value="1"/>
</dbReference>
<keyword evidence="3 6" id="KW-0808">Transferase</keyword>
<sequence>MNQPAQPPLIGSLCTGYGGLDMAAEQVYGARTAWVADPAPGPAAILAHNYPAPNLGDLHSIDWANTPPVDIITAGFPCQPVSLSGRRGGIDDERWIFDFILNGIQQLPQRPRRLVFENVRGLFTANQGEAMRRVVHGLAEHGFLPRWRVLRASDAGAPHQRPRVFVVAVDALRLGERVGPPRAGDESEGKPGVGDTPDPVPAGSLSGEGVHDPDLWGRFHTPIRRWEQVVGRPAPYPAEQGPRTPRLSMRWLEWFMGLPEGWVTGVPGLSYSAQRHALGNGVVPQQAAAALADLEAWPDPAR</sequence>
<evidence type="ECO:0000256" key="5">
    <source>
        <dbReference type="ARBA" id="ARBA00022747"/>
    </source>
</evidence>
<evidence type="ECO:0000313" key="8">
    <source>
        <dbReference type="EMBL" id="MBB6172194.1"/>
    </source>
</evidence>
<keyword evidence="5" id="KW-0680">Restriction system</keyword>
<dbReference type="Proteomes" id="UP000546642">
    <property type="component" value="Unassembled WGS sequence"/>
</dbReference>
<evidence type="ECO:0000256" key="2">
    <source>
        <dbReference type="ARBA" id="ARBA00022603"/>
    </source>
</evidence>
<feature type="region of interest" description="Disordered" evidence="7">
    <location>
        <begin position="177"/>
        <end position="211"/>
    </location>
</feature>
<feature type="active site" evidence="6">
    <location>
        <position position="78"/>
    </location>
</feature>
<dbReference type="PANTHER" id="PTHR46098:SF1">
    <property type="entry name" value="TRNA (CYTOSINE(38)-C(5))-METHYLTRANSFERASE"/>
    <property type="match status" value="1"/>
</dbReference>
<dbReference type="RefSeq" id="WP_221308092.1">
    <property type="nucleotide sequence ID" value="NZ_JACHDS010000001.1"/>
</dbReference>
<gene>
    <name evidence="8" type="ORF">HNR23_002254</name>
</gene>
<dbReference type="InterPro" id="IPR050750">
    <property type="entry name" value="C5-MTase"/>
</dbReference>
<dbReference type="SUPFAM" id="SSF53335">
    <property type="entry name" value="S-adenosyl-L-methionine-dependent methyltransferases"/>
    <property type="match status" value="1"/>
</dbReference>
<dbReference type="PRINTS" id="PR00105">
    <property type="entry name" value="C5METTRFRASE"/>
</dbReference>
<dbReference type="AlphaFoldDB" id="A0A7W9YHE1"/>
<evidence type="ECO:0000256" key="4">
    <source>
        <dbReference type="ARBA" id="ARBA00022691"/>
    </source>
</evidence>
<organism evidence="8 9">
    <name type="scientific">Nocardiopsis mwathae</name>
    <dbReference type="NCBI Taxonomy" id="1472723"/>
    <lineage>
        <taxon>Bacteria</taxon>
        <taxon>Bacillati</taxon>
        <taxon>Actinomycetota</taxon>
        <taxon>Actinomycetes</taxon>
        <taxon>Streptosporangiales</taxon>
        <taxon>Nocardiopsidaceae</taxon>
        <taxon>Nocardiopsis</taxon>
    </lineage>
</organism>
<dbReference type="EMBL" id="JACHDS010000001">
    <property type="protein sequence ID" value="MBB6172194.1"/>
    <property type="molecule type" value="Genomic_DNA"/>
</dbReference>
<dbReference type="GO" id="GO:0003886">
    <property type="term" value="F:DNA (cytosine-5-)-methyltransferase activity"/>
    <property type="evidence" value="ECO:0007669"/>
    <property type="project" value="UniProtKB-EC"/>
</dbReference>
<name>A0A7W9YHE1_9ACTN</name>
<evidence type="ECO:0000256" key="6">
    <source>
        <dbReference type="PROSITE-ProRule" id="PRU01016"/>
    </source>
</evidence>
<keyword evidence="4 6" id="KW-0949">S-adenosyl-L-methionine</keyword>
<evidence type="ECO:0000313" key="9">
    <source>
        <dbReference type="Proteomes" id="UP000546642"/>
    </source>
</evidence>
<keyword evidence="2 6" id="KW-0489">Methyltransferase</keyword>
<dbReference type="InterPro" id="IPR029063">
    <property type="entry name" value="SAM-dependent_MTases_sf"/>
</dbReference>
<dbReference type="InterPro" id="IPR001525">
    <property type="entry name" value="C5_MeTfrase"/>
</dbReference>